<evidence type="ECO:0000256" key="1">
    <source>
        <dbReference type="SAM" id="MobiDB-lite"/>
    </source>
</evidence>
<organism evidence="2 3">
    <name type="scientific">Cymbomonas tetramitiformis</name>
    <dbReference type="NCBI Taxonomy" id="36881"/>
    <lineage>
        <taxon>Eukaryota</taxon>
        <taxon>Viridiplantae</taxon>
        <taxon>Chlorophyta</taxon>
        <taxon>Pyramimonadophyceae</taxon>
        <taxon>Pyramimonadales</taxon>
        <taxon>Pyramimonadaceae</taxon>
        <taxon>Cymbomonas</taxon>
    </lineage>
</organism>
<comment type="caution">
    <text evidence="2">The sequence shown here is derived from an EMBL/GenBank/DDBJ whole genome shotgun (WGS) entry which is preliminary data.</text>
</comment>
<proteinExistence type="predicted"/>
<dbReference type="Proteomes" id="UP001190700">
    <property type="component" value="Unassembled WGS sequence"/>
</dbReference>
<evidence type="ECO:0008006" key="4">
    <source>
        <dbReference type="Google" id="ProtNLM"/>
    </source>
</evidence>
<sequence>MIPPQLLMGWLWRSWLSHTVSRTLSGRLSLKGKRHLRASLPFLTHDLLLHIVRHLSSDDSLSFSLACRGFNAVRIQAGRQLRTRPLSTLRTEPLRQWGASLGCPPPFPHWAEVRCLGERSRCTLDGDLVLVMGPPNVFCRQRVRPSASLSSPAMLRWNRRRRASPTSERSCPDRRTREPTKDDPCWEIEAGEIRRKSIYATPSHVYALQAEELGKALIMHFQGASALEDLRPGQRLPLTGPQAASRPRWRREVEERARFVTEMHTICHNENCESSTAEEAGTSPLVLCMVGKGQIGRDGFSSPSMRGVEVHVEWSTSVEVSGPSTTHLTLIGGRPFEILELEDEQLPFAPFSGPFDALRARIRWQTHVVDEQSPVSNQVLCRREPDFL</sequence>
<evidence type="ECO:0000313" key="2">
    <source>
        <dbReference type="EMBL" id="KAK3257515.1"/>
    </source>
</evidence>
<protein>
    <recommendedName>
        <fullName evidence="4">F-box domain-containing protein</fullName>
    </recommendedName>
</protein>
<keyword evidence="3" id="KW-1185">Reference proteome</keyword>
<feature type="compositionally biased region" description="Basic and acidic residues" evidence="1">
    <location>
        <begin position="170"/>
        <end position="183"/>
    </location>
</feature>
<reference evidence="2 3" key="1">
    <citation type="journal article" date="2015" name="Genome Biol. Evol.">
        <title>Comparative Genomics of a Bacterivorous Green Alga Reveals Evolutionary Causalities and Consequences of Phago-Mixotrophic Mode of Nutrition.</title>
        <authorList>
            <person name="Burns J.A."/>
            <person name="Paasch A."/>
            <person name="Narechania A."/>
            <person name="Kim E."/>
        </authorList>
    </citation>
    <scope>NUCLEOTIDE SEQUENCE [LARGE SCALE GENOMIC DNA]</scope>
    <source>
        <strain evidence="2 3">PLY_AMNH</strain>
    </source>
</reference>
<name>A0AAE0FD75_9CHLO</name>
<dbReference type="EMBL" id="LGRX02020412">
    <property type="protein sequence ID" value="KAK3257515.1"/>
    <property type="molecule type" value="Genomic_DNA"/>
</dbReference>
<feature type="region of interest" description="Disordered" evidence="1">
    <location>
        <begin position="154"/>
        <end position="183"/>
    </location>
</feature>
<evidence type="ECO:0000313" key="3">
    <source>
        <dbReference type="Proteomes" id="UP001190700"/>
    </source>
</evidence>
<gene>
    <name evidence="2" type="ORF">CYMTET_33402</name>
</gene>
<accession>A0AAE0FD75</accession>
<dbReference type="AlphaFoldDB" id="A0AAE0FD75"/>